<evidence type="ECO:0000313" key="1">
    <source>
        <dbReference type="EMBL" id="KAG8170672.1"/>
    </source>
</evidence>
<sequence>MVLLSVSQSERLTVPFVHPTAPVLLTKSGAHWALSGHPVLVRPSNPDPDIDLARQNRYGPPPEFPLALVLSGHSSPSSGQRVRSNSATCPKWNAAVSLCAPPARERGSRCGEPPPACTFIRRQGLSRPMTRALFRLLGPCSRRVRNLAAYGPRTPRFGHSPGPGDLRRIPSPASLLLNASISPHALASGYSAAGLPPGSIAVTKGILLVSFPPLYFMLNSAVISLI</sequence>
<proteinExistence type="predicted"/>
<organism evidence="1 2">
    <name type="scientific">Oedothorax gibbosus</name>
    <dbReference type="NCBI Taxonomy" id="931172"/>
    <lineage>
        <taxon>Eukaryota</taxon>
        <taxon>Metazoa</taxon>
        <taxon>Ecdysozoa</taxon>
        <taxon>Arthropoda</taxon>
        <taxon>Chelicerata</taxon>
        <taxon>Arachnida</taxon>
        <taxon>Araneae</taxon>
        <taxon>Araneomorphae</taxon>
        <taxon>Entelegynae</taxon>
        <taxon>Araneoidea</taxon>
        <taxon>Linyphiidae</taxon>
        <taxon>Erigoninae</taxon>
        <taxon>Oedothorax</taxon>
    </lineage>
</organism>
<dbReference type="EMBL" id="JAFNEN010005057">
    <property type="protein sequence ID" value="KAG8170672.1"/>
    <property type="molecule type" value="Genomic_DNA"/>
</dbReference>
<evidence type="ECO:0000313" key="2">
    <source>
        <dbReference type="Proteomes" id="UP000827092"/>
    </source>
</evidence>
<keyword evidence="2" id="KW-1185">Reference proteome</keyword>
<comment type="caution">
    <text evidence="1">The sequence shown here is derived from an EMBL/GenBank/DDBJ whole genome shotgun (WGS) entry which is preliminary data.</text>
</comment>
<protein>
    <submittedName>
        <fullName evidence="1">Uncharacterized protein</fullName>
    </submittedName>
</protein>
<dbReference type="Proteomes" id="UP000827092">
    <property type="component" value="Unassembled WGS sequence"/>
</dbReference>
<reference evidence="1 2" key="1">
    <citation type="journal article" date="2022" name="Nat. Ecol. Evol.">
        <title>A masculinizing supergene underlies an exaggerated male reproductive morph in a spider.</title>
        <authorList>
            <person name="Hendrickx F."/>
            <person name="De Corte Z."/>
            <person name="Sonet G."/>
            <person name="Van Belleghem S.M."/>
            <person name="Kostlbacher S."/>
            <person name="Vangestel C."/>
        </authorList>
    </citation>
    <scope>NUCLEOTIDE SEQUENCE [LARGE SCALE GENOMIC DNA]</scope>
    <source>
        <strain evidence="1">W744_W776</strain>
    </source>
</reference>
<dbReference type="AlphaFoldDB" id="A0AAV6TG05"/>
<accession>A0AAV6TG05</accession>
<gene>
    <name evidence="1" type="ORF">JTE90_001179</name>
</gene>
<name>A0AAV6TG05_9ARAC</name>